<evidence type="ECO:0000256" key="9">
    <source>
        <dbReference type="ARBA" id="ARBA00022989"/>
    </source>
</evidence>
<dbReference type="RefSeq" id="WP_126583057.1">
    <property type="nucleotide sequence ID" value="NZ_BIFR01000002.1"/>
</dbReference>
<feature type="transmembrane region" description="Helical" evidence="13">
    <location>
        <begin position="55"/>
        <end position="75"/>
    </location>
</feature>
<comment type="similarity">
    <text evidence="3">Belongs to the multi antimicrobial extrusion (MATE) (TC 2.A.66.1) family.</text>
</comment>
<dbReference type="PANTHER" id="PTHR43298">
    <property type="entry name" value="MULTIDRUG RESISTANCE PROTEIN NORM-RELATED"/>
    <property type="match status" value="1"/>
</dbReference>
<evidence type="ECO:0000256" key="13">
    <source>
        <dbReference type="SAM" id="Phobius"/>
    </source>
</evidence>
<dbReference type="InterPro" id="IPR048279">
    <property type="entry name" value="MdtK-like"/>
</dbReference>
<evidence type="ECO:0000256" key="4">
    <source>
        <dbReference type="ARBA" id="ARBA00020268"/>
    </source>
</evidence>
<keyword evidence="7" id="KW-1003">Cell membrane</keyword>
<evidence type="ECO:0000313" key="14">
    <source>
        <dbReference type="EMBL" id="GCE15627.1"/>
    </source>
</evidence>
<evidence type="ECO:0000256" key="7">
    <source>
        <dbReference type="ARBA" id="ARBA00022475"/>
    </source>
</evidence>
<dbReference type="PIRSF" id="PIRSF006603">
    <property type="entry name" value="DinF"/>
    <property type="match status" value="1"/>
</dbReference>
<dbReference type="InterPro" id="IPR002528">
    <property type="entry name" value="MATE_fam"/>
</dbReference>
<evidence type="ECO:0000313" key="15">
    <source>
        <dbReference type="Proteomes" id="UP000287352"/>
    </source>
</evidence>
<evidence type="ECO:0000256" key="11">
    <source>
        <dbReference type="ARBA" id="ARBA00023136"/>
    </source>
</evidence>
<evidence type="ECO:0000256" key="5">
    <source>
        <dbReference type="ARBA" id="ARBA00022448"/>
    </source>
</evidence>
<evidence type="ECO:0000256" key="8">
    <source>
        <dbReference type="ARBA" id="ARBA00022692"/>
    </source>
</evidence>
<keyword evidence="11 13" id="KW-0472">Membrane</keyword>
<sequence>MEPSIHRKKLALLAYPVYFELLAGVIAGIVDTIWVARLGEHAVAAVAVATNFENVLLGIILMVSSGSTVLISVYLGKKDIQGVKNVVKGSWILWGILAPVIAVSGFFLREPIASLFIDKNDGQTLKLAVDFFQISFPGVLVFFAQNISDSFFKGDSNTRFPMKMAIVANICILVLDPLFIYGLLGVPRLGVQGAAIATLLGRMITLAISLFYLGRSRLIQMSRAVHTTGKAFATINQILNFGLPMSGDFILRMVGNMILIGLIGSFGVANLAGYGIGSKILVFVTMSFYAIRQASSIYTARCIGTGHKNEIHSIGRQSLFLGFCLAAFASAILALFATQLISLFIADSSVIAAGTLYLHYMCIYLLALTCVISLGGVFQGAGKSRLLLYVTIIGISIQIIIAYGLSFFSSLHVAGIWIAIIVGTLIQAIAVIFLFSSRASFQGFIVDPAH</sequence>
<dbReference type="GO" id="GO:0042910">
    <property type="term" value="F:xenobiotic transmembrane transporter activity"/>
    <property type="evidence" value="ECO:0007669"/>
    <property type="project" value="InterPro"/>
</dbReference>
<dbReference type="OrthoDB" id="9776324at2"/>
<keyword evidence="15" id="KW-1185">Reference proteome</keyword>
<feature type="transmembrane region" description="Helical" evidence="13">
    <location>
        <begin position="319"/>
        <end position="345"/>
    </location>
</feature>
<feature type="transmembrane region" description="Helical" evidence="13">
    <location>
        <begin position="386"/>
        <end position="408"/>
    </location>
</feature>
<dbReference type="GO" id="GO:0006811">
    <property type="term" value="P:monoatomic ion transport"/>
    <property type="evidence" value="ECO:0007669"/>
    <property type="project" value="UniProtKB-KW"/>
</dbReference>
<dbReference type="GO" id="GO:0015297">
    <property type="term" value="F:antiporter activity"/>
    <property type="evidence" value="ECO:0007669"/>
    <property type="project" value="UniProtKB-KW"/>
</dbReference>
<reference evidence="15" key="1">
    <citation type="submission" date="2018-12" db="EMBL/GenBank/DDBJ databases">
        <title>Tengunoibacter tsumagoiensis gen. nov., sp. nov., Dictyobacter kobayashii sp. nov., D. alpinus sp. nov., and D. joshuensis sp. nov. and description of Dictyobacteraceae fam. nov. within the order Ktedonobacterales isolated from Tengu-no-mugimeshi.</title>
        <authorList>
            <person name="Wang C.M."/>
            <person name="Zheng Y."/>
            <person name="Sakai Y."/>
            <person name="Toyoda A."/>
            <person name="Minakuchi Y."/>
            <person name="Abe K."/>
            <person name="Yokota A."/>
            <person name="Yabe S."/>
        </authorList>
    </citation>
    <scope>NUCLEOTIDE SEQUENCE [LARGE SCALE GENOMIC DNA]</scope>
    <source>
        <strain evidence="15">Uno3</strain>
    </source>
</reference>
<dbReference type="AlphaFoldDB" id="A0A402A8X8"/>
<feature type="transmembrane region" description="Helical" evidence="13">
    <location>
        <begin position="127"/>
        <end position="144"/>
    </location>
</feature>
<comment type="function">
    <text evidence="1">Multidrug efflux pump.</text>
</comment>
<keyword evidence="6" id="KW-0050">Antiport</keyword>
<dbReference type="InterPro" id="IPR050222">
    <property type="entry name" value="MATE_MdtK"/>
</dbReference>
<keyword evidence="9 13" id="KW-1133">Transmembrane helix</keyword>
<feature type="transmembrane region" description="Helical" evidence="13">
    <location>
        <begin position="357"/>
        <end position="379"/>
    </location>
</feature>
<accession>A0A402A8X8</accession>
<evidence type="ECO:0000256" key="12">
    <source>
        <dbReference type="ARBA" id="ARBA00031636"/>
    </source>
</evidence>
<gene>
    <name evidence="14" type="ORF">KTT_54860</name>
</gene>
<dbReference type="GO" id="GO:0005886">
    <property type="term" value="C:plasma membrane"/>
    <property type="evidence" value="ECO:0007669"/>
    <property type="project" value="UniProtKB-SubCell"/>
</dbReference>
<feature type="transmembrane region" description="Helical" evidence="13">
    <location>
        <begin position="87"/>
        <end position="107"/>
    </location>
</feature>
<feature type="transmembrane region" description="Helical" evidence="13">
    <location>
        <begin position="12"/>
        <end position="35"/>
    </location>
</feature>
<dbReference type="Pfam" id="PF01554">
    <property type="entry name" value="MatE"/>
    <property type="match status" value="2"/>
</dbReference>
<name>A0A402A8X8_9CHLR</name>
<feature type="transmembrane region" description="Helical" evidence="13">
    <location>
        <begin position="414"/>
        <end position="435"/>
    </location>
</feature>
<keyword evidence="5" id="KW-0813">Transport</keyword>
<feature type="transmembrane region" description="Helical" evidence="13">
    <location>
        <begin position="190"/>
        <end position="213"/>
    </location>
</feature>
<evidence type="ECO:0000256" key="3">
    <source>
        <dbReference type="ARBA" id="ARBA00010199"/>
    </source>
</evidence>
<comment type="subcellular location">
    <subcellularLocation>
        <location evidence="2">Cell membrane</location>
        <topology evidence="2">Multi-pass membrane protein</topology>
    </subcellularLocation>
</comment>
<dbReference type="PANTHER" id="PTHR43298:SF2">
    <property type="entry name" value="FMN_FAD EXPORTER YEEO-RELATED"/>
    <property type="match status" value="1"/>
</dbReference>
<evidence type="ECO:0000256" key="10">
    <source>
        <dbReference type="ARBA" id="ARBA00023065"/>
    </source>
</evidence>
<dbReference type="Proteomes" id="UP000287352">
    <property type="component" value="Unassembled WGS sequence"/>
</dbReference>
<evidence type="ECO:0000256" key="1">
    <source>
        <dbReference type="ARBA" id="ARBA00003408"/>
    </source>
</evidence>
<feature type="transmembrane region" description="Helical" evidence="13">
    <location>
        <begin position="274"/>
        <end position="291"/>
    </location>
</feature>
<feature type="transmembrane region" description="Helical" evidence="13">
    <location>
        <begin position="165"/>
        <end position="184"/>
    </location>
</feature>
<comment type="caution">
    <text evidence="14">The sequence shown here is derived from an EMBL/GenBank/DDBJ whole genome shotgun (WGS) entry which is preliminary data.</text>
</comment>
<proteinExistence type="inferred from homology"/>
<feature type="transmembrane region" description="Helical" evidence="13">
    <location>
        <begin position="249"/>
        <end position="268"/>
    </location>
</feature>
<protein>
    <recommendedName>
        <fullName evidence="4">Probable multidrug resistance protein NorM</fullName>
    </recommendedName>
    <alternativeName>
        <fullName evidence="12">Multidrug-efflux transporter</fullName>
    </alternativeName>
</protein>
<dbReference type="NCBIfam" id="TIGR00797">
    <property type="entry name" value="matE"/>
    <property type="match status" value="1"/>
</dbReference>
<evidence type="ECO:0000256" key="2">
    <source>
        <dbReference type="ARBA" id="ARBA00004651"/>
    </source>
</evidence>
<keyword evidence="8 13" id="KW-0812">Transmembrane</keyword>
<organism evidence="14 15">
    <name type="scientific">Tengunoibacter tsumagoiensis</name>
    <dbReference type="NCBI Taxonomy" id="2014871"/>
    <lineage>
        <taxon>Bacteria</taxon>
        <taxon>Bacillati</taxon>
        <taxon>Chloroflexota</taxon>
        <taxon>Ktedonobacteria</taxon>
        <taxon>Ktedonobacterales</taxon>
        <taxon>Dictyobacteraceae</taxon>
        <taxon>Tengunoibacter</taxon>
    </lineage>
</organism>
<keyword evidence="10" id="KW-0406">Ion transport</keyword>
<evidence type="ECO:0000256" key="6">
    <source>
        <dbReference type="ARBA" id="ARBA00022449"/>
    </source>
</evidence>
<dbReference type="EMBL" id="BIFR01000002">
    <property type="protein sequence ID" value="GCE15627.1"/>
    <property type="molecule type" value="Genomic_DNA"/>
</dbReference>